<comment type="caution">
    <text evidence="2">The sequence shown here is derived from an EMBL/GenBank/DDBJ whole genome shotgun (WGS) entry which is preliminary data.</text>
</comment>
<organism evidence="2 3">
    <name type="scientific">Carex littledalei</name>
    <dbReference type="NCBI Taxonomy" id="544730"/>
    <lineage>
        <taxon>Eukaryota</taxon>
        <taxon>Viridiplantae</taxon>
        <taxon>Streptophyta</taxon>
        <taxon>Embryophyta</taxon>
        <taxon>Tracheophyta</taxon>
        <taxon>Spermatophyta</taxon>
        <taxon>Magnoliopsida</taxon>
        <taxon>Liliopsida</taxon>
        <taxon>Poales</taxon>
        <taxon>Cyperaceae</taxon>
        <taxon>Cyperoideae</taxon>
        <taxon>Cariceae</taxon>
        <taxon>Carex</taxon>
        <taxon>Carex subgen. Euthyceras</taxon>
    </lineage>
</organism>
<sequence>MDESNPLQIVLAIEAVPAPGNGLLAVFEKRAKKCTPRRKKQTETSKGKERKEDTLDKDVEKGGKKSKPSLEKQKEMNKGKEREERTMSGKEIGEAPAATGDC</sequence>
<gene>
    <name evidence="2" type="ORF">FCM35_KLT13845</name>
</gene>
<name>A0A833VEG1_9POAL</name>
<dbReference type="EMBL" id="SWLB01000026">
    <property type="protein sequence ID" value="KAF3321629.1"/>
    <property type="molecule type" value="Genomic_DNA"/>
</dbReference>
<evidence type="ECO:0000256" key="1">
    <source>
        <dbReference type="SAM" id="MobiDB-lite"/>
    </source>
</evidence>
<evidence type="ECO:0000313" key="3">
    <source>
        <dbReference type="Proteomes" id="UP000623129"/>
    </source>
</evidence>
<dbReference type="Proteomes" id="UP000623129">
    <property type="component" value="Unassembled WGS sequence"/>
</dbReference>
<feature type="compositionally biased region" description="Basic and acidic residues" evidence="1">
    <location>
        <begin position="41"/>
        <end position="93"/>
    </location>
</feature>
<accession>A0A833VEG1</accession>
<feature type="compositionally biased region" description="Basic residues" evidence="1">
    <location>
        <begin position="30"/>
        <end position="40"/>
    </location>
</feature>
<keyword evidence="3" id="KW-1185">Reference proteome</keyword>
<proteinExistence type="predicted"/>
<feature type="region of interest" description="Disordered" evidence="1">
    <location>
        <begin position="30"/>
        <end position="102"/>
    </location>
</feature>
<protein>
    <submittedName>
        <fullName evidence="2">Uncharacterized protein</fullName>
    </submittedName>
</protein>
<reference evidence="2" key="1">
    <citation type="submission" date="2020-01" db="EMBL/GenBank/DDBJ databases">
        <title>Genome sequence of Kobresia littledalei, the first chromosome-level genome in the family Cyperaceae.</title>
        <authorList>
            <person name="Qu G."/>
        </authorList>
    </citation>
    <scope>NUCLEOTIDE SEQUENCE</scope>
    <source>
        <strain evidence="2">C.B.Clarke</strain>
        <tissue evidence="2">Leaf</tissue>
    </source>
</reference>
<evidence type="ECO:0000313" key="2">
    <source>
        <dbReference type="EMBL" id="KAF3321629.1"/>
    </source>
</evidence>
<dbReference type="AlphaFoldDB" id="A0A833VEG1"/>